<evidence type="ECO:0000313" key="10">
    <source>
        <dbReference type="Proteomes" id="UP001412239"/>
    </source>
</evidence>
<comment type="similarity">
    <text evidence="2">Belongs to the ERCC1/RAD10/SWI10 family.</text>
</comment>
<dbReference type="GO" id="GO:0000110">
    <property type="term" value="C:nucleotide-excision repair factor 1 complex"/>
    <property type="evidence" value="ECO:0007669"/>
    <property type="project" value="TreeGrafter"/>
</dbReference>
<feature type="domain" description="ERCC1-like central" evidence="8">
    <location>
        <begin position="72"/>
        <end position="187"/>
    </location>
</feature>
<keyword evidence="5" id="KW-0234">DNA repair</keyword>
<dbReference type="InterPro" id="IPR010994">
    <property type="entry name" value="RuvA_2-like"/>
</dbReference>
<dbReference type="PANTHER" id="PTHR12749">
    <property type="entry name" value="EXCISION REPAIR CROSS-COMPLEMENTING 1 ERCC1"/>
    <property type="match status" value="1"/>
</dbReference>
<dbReference type="GO" id="GO:0070522">
    <property type="term" value="C:ERCC4-ERCC1 complex"/>
    <property type="evidence" value="ECO:0007669"/>
    <property type="project" value="TreeGrafter"/>
</dbReference>
<dbReference type="EMBL" id="LN891247">
    <property type="protein sequence ID" value="CUS07118.1"/>
    <property type="molecule type" value="Genomic_DNA"/>
</dbReference>
<feature type="compositionally biased region" description="Pro residues" evidence="7">
    <location>
        <begin position="35"/>
        <end position="47"/>
    </location>
</feature>
<name>A0A292PKH9_9PEZI</name>
<dbReference type="CDD" id="cd22325">
    <property type="entry name" value="ERCC1_C-like"/>
    <property type="match status" value="1"/>
</dbReference>
<dbReference type="Proteomes" id="UP001412239">
    <property type="component" value="Unassembled WGS sequence"/>
</dbReference>
<keyword evidence="10" id="KW-1185">Reference proteome</keyword>
<evidence type="ECO:0000313" key="9">
    <source>
        <dbReference type="EMBL" id="CUS07118.1"/>
    </source>
</evidence>
<dbReference type="SUPFAM" id="SSF101447">
    <property type="entry name" value="Formin homology 2 domain (FH2 domain)"/>
    <property type="match status" value="1"/>
</dbReference>
<evidence type="ECO:0000256" key="1">
    <source>
        <dbReference type="ARBA" id="ARBA00004123"/>
    </source>
</evidence>
<evidence type="ECO:0000259" key="8">
    <source>
        <dbReference type="Pfam" id="PF03834"/>
    </source>
</evidence>
<evidence type="ECO:0000256" key="5">
    <source>
        <dbReference type="ARBA" id="ARBA00023204"/>
    </source>
</evidence>
<dbReference type="Gene3D" id="3.40.50.10130">
    <property type="match status" value="1"/>
</dbReference>
<feature type="compositionally biased region" description="Low complexity" evidence="7">
    <location>
        <begin position="304"/>
        <end position="313"/>
    </location>
</feature>
<feature type="compositionally biased region" description="Low complexity" evidence="7">
    <location>
        <begin position="19"/>
        <end position="34"/>
    </location>
</feature>
<dbReference type="Gene3D" id="1.10.150.20">
    <property type="entry name" value="5' to 3' exonuclease, C-terminal subdomain"/>
    <property type="match status" value="1"/>
</dbReference>
<dbReference type="FunFam" id="3.40.50.10130:FF:000001">
    <property type="entry name" value="DNA excision repair protein ERCC-1"/>
    <property type="match status" value="1"/>
</dbReference>
<feature type="region of interest" description="Disordered" evidence="7">
    <location>
        <begin position="19"/>
        <end position="54"/>
    </location>
</feature>
<dbReference type="PANTHER" id="PTHR12749:SF0">
    <property type="entry name" value="DNA EXCISION REPAIR PROTEIN ERCC-1"/>
    <property type="match status" value="1"/>
</dbReference>
<sequence length="382" mass="40755">MDDDLLDDETMAAALDAAEKALNSSTASSSMALSLPPPPPPPPPPPATVAGAAASAPIQQPIPQKLPRGSSTILVSTRQKGNPLLAHIKNIPWEYASISIPSDYLLGATPALFLSLKYHRLHPEYIYTRIPKLPQTPLRILLVLVDIDTVSTTDPLRELTKTSLINNLTMVLCWSAQEAGRYLEAYKSLEKTAPTTIMGRKEEEFGARMVECVTKVRSVNRVDAVSLVANFGSLRGAINAKGEEMGLIAGWGDRKVARWERAVGESFRVGKKSKASTTATARGAKGSTGRSSVAAKLGITGPPSSSSSSSSSSAKKPVPVQYGIEEEDEEAFIAVAIAQFAAMEEEERRLASSKGKEVAGVREDTPIASGVMDAVARFREQG</sequence>
<proteinExistence type="inferred from homology"/>
<dbReference type="GO" id="GO:0003697">
    <property type="term" value="F:single-stranded DNA binding"/>
    <property type="evidence" value="ECO:0007669"/>
    <property type="project" value="TreeGrafter"/>
</dbReference>
<dbReference type="AlphaFoldDB" id="A0A292PKH9"/>
<dbReference type="SUPFAM" id="SSF47781">
    <property type="entry name" value="RuvA domain 2-like"/>
    <property type="match status" value="1"/>
</dbReference>
<dbReference type="InterPro" id="IPR047260">
    <property type="entry name" value="ERCC1-like_central_dom"/>
</dbReference>
<keyword evidence="6" id="KW-0539">Nucleus</keyword>
<evidence type="ECO:0000256" key="2">
    <source>
        <dbReference type="ARBA" id="ARBA00008283"/>
    </source>
</evidence>
<dbReference type="GO" id="GO:0006302">
    <property type="term" value="P:double-strand break repair"/>
    <property type="evidence" value="ECO:0007669"/>
    <property type="project" value="UniProtKB-ARBA"/>
</dbReference>
<gene>
    <name evidence="9" type="ORF">GSTUAT00008798001</name>
</gene>
<evidence type="ECO:0000256" key="7">
    <source>
        <dbReference type="SAM" id="MobiDB-lite"/>
    </source>
</evidence>
<feature type="region of interest" description="Disordered" evidence="7">
    <location>
        <begin position="270"/>
        <end position="319"/>
    </location>
</feature>
<evidence type="ECO:0000256" key="3">
    <source>
        <dbReference type="ARBA" id="ARBA00022763"/>
    </source>
</evidence>
<accession>A0A292PKH9</accession>
<dbReference type="GO" id="GO:0070914">
    <property type="term" value="P:UV-damage excision repair"/>
    <property type="evidence" value="ECO:0007669"/>
    <property type="project" value="TreeGrafter"/>
</dbReference>
<dbReference type="InterPro" id="IPR004579">
    <property type="entry name" value="ERCC1/RAD10/SWI10"/>
</dbReference>
<dbReference type="InterPro" id="IPR011335">
    <property type="entry name" value="Restrct_endonuc-II-like"/>
</dbReference>
<keyword evidence="3" id="KW-0227">DNA damage</keyword>
<evidence type="ECO:0000256" key="4">
    <source>
        <dbReference type="ARBA" id="ARBA00023125"/>
    </source>
</evidence>
<dbReference type="SUPFAM" id="SSF52980">
    <property type="entry name" value="Restriction endonuclease-like"/>
    <property type="match status" value="1"/>
</dbReference>
<comment type="subcellular location">
    <subcellularLocation>
        <location evidence="1">Nucleus</location>
    </subcellularLocation>
</comment>
<reference evidence="9" key="1">
    <citation type="submission" date="2015-10" db="EMBL/GenBank/DDBJ databases">
        <authorList>
            <person name="Regsiter A."/>
            <person name="william w."/>
        </authorList>
    </citation>
    <scope>NUCLEOTIDE SEQUENCE</scope>
    <source>
        <strain evidence="9">Montdore</strain>
    </source>
</reference>
<evidence type="ECO:0000256" key="6">
    <source>
        <dbReference type="ARBA" id="ARBA00023242"/>
    </source>
</evidence>
<dbReference type="GO" id="GO:0006312">
    <property type="term" value="P:mitotic recombination"/>
    <property type="evidence" value="ECO:0007669"/>
    <property type="project" value="TreeGrafter"/>
</dbReference>
<dbReference type="NCBIfam" id="TIGR00597">
    <property type="entry name" value="rad10"/>
    <property type="match status" value="1"/>
</dbReference>
<dbReference type="GO" id="GO:0003684">
    <property type="term" value="F:damaged DNA binding"/>
    <property type="evidence" value="ECO:0007669"/>
    <property type="project" value="InterPro"/>
</dbReference>
<keyword evidence="4" id="KW-0238">DNA-binding</keyword>
<organism evidence="9 10">
    <name type="scientific">Tuber aestivum</name>
    <name type="common">summer truffle</name>
    <dbReference type="NCBI Taxonomy" id="59557"/>
    <lineage>
        <taxon>Eukaryota</taxon>
        <taxon>Fungi</taxon>
        <taxon>Dikarya</taxon>
        <taxon>Ascomycota</taxon>
        <taxon>Pezizomycotina</taxon>
        <taxon>Pezizomycetes</taxon>
        <taxon>Pezizales</taxon>
        <taxon>Tuberaceae</taxon>
        <taxon>Tuber</taxon>
    </lineage>
</organism>
<protein>
    <recommendedName>
        <fullName evidence="8">ERCC1-like central domain-containing protein</fullName>
    </recommendedName>
</protein>
<dbReference type="Pfam" id="PF03834">
    <property type="entry name" value="Rad10"/>
    <property type="match status" value="1"/>
</dbReference>